<sequence>MDHDSGCVKDMGEEICFLGDIEKAVSCGLSEETDSDIHMCTDEECRRIIINVSGLKFETQIKTLNRYPNTLLGDRTKRCFYWDKKRNEFFFDRHRLTFQSILYFYQSGGRLKRPPEVPSDVFLQEIKFYELDEEIVEAYKEKEGFPPDETEPLLPSGNLPAKLWLLMEYPNSSVGAKVMVVLSVLFVTVSIVTFCIETLPMFKNCVCMNASIEIRNETAYINVPNFKHPLFVIEAFCMTWFILELLLRFIVCPSKVQFLKNTLNWIDLAAILPFILFITLFLITNDCGVAQNTGAISVIRILRVTRILKLGKHSVGLQLLGKTLSTSWKELFMLSVFLGICIVIFSGAIYYAELGGEDSHFDSIPSAFWWAVVTLTTVGYGDMYPLTPAGKLVGTLAVLCGILALSFPVPVIVTNFGKYYKRYSKRTFRDDCL</sequence>
<dbReference type="GO" id="GO:0001508">
    <property type="term" value="P:action potential"/>
    <property type="evidence" value="ECO:0007669"/>
    <property type="project" value="TreeGrafter"/>
</dbReference>
<evidence type="ECO:0000259" key="13">
    <source>
        <dbReference type="SMART" id="SM00225"/>
    </source>
</evidence>
<feature type="transmembrane region" description="Helical" evidence="12">
    <location>
        <begin position="364"/>
        <end position="381"/>
    </location>
</feature>
<dbReference type="InterPro" id="IPR028325">
    <property type="entry name" value="VG_K_chnl"/>
</dbReference>
<dbReference type="PRINTS" id="PR01491">
    <property type="entry name" value="KVCHANNEL"/>
</dbReference>
<dbReference type="InterPro" id="IPR003968">
    <property type="entry name" value="K_chnl_volt-dep_Kv"/>
</dbReference>
<dbReference type="Proteomes" id="UP000683360">
    <property type="component" value="Unassembled WGS sequence"/>
</dbReference>
<evidence type="ECO:0000256" key="11">
    <source>
        <dbReference type="ARBA" id="ARBA00023303"/>
    </source>
</evidence>
<dbReference type="SUPFAM" id="SSF54695">
    <property type="entry name" value="POZ domain"/>
    <property type="match status" value="1"/>
</dbReference>
<keyword evidence="4 12" id="KW-0812">Transmembrane</keyword>
<dbReference type="SMART" id="SM00225">
    <property type="entry name" value="BTB"/>
    <property type="match status" value="1"/>
</dbReference>
<keyword evidence="3" id="KW-0633">Potassium transport</keyword>
<keyword evidence="10 12" id="KW-0472">Membrane</keyword>
<comment type="caution">
    <text evidence="14">The sequence shown here is derived from an EMBL/GenBank/DDBJ whole genome shotgun (WGS) entry which is preliminary data.</text>
</comment>
<dbReference type="InterPro" id="IPR003972">
    <property type="entry name" value="K_chnl_volt-dep_Kv1"/>
</dbReference>
<evidence type="ECO:0000313" key="15">
    <source>
        <dbReference type="Proteomes" id="UP000683360"/>
    </source>
</evidence>
<dbReference type="OrthoDB" id="415460at2759"/>
<evidence type="ECO:0000256" key="4">
    <source>
        <dbReference type="ARBA" id="ARBA00022692"/>
    </source>
</evidence>
<dbReference type="Gene3D" id="1.20.120.350">
    <property type="entry name" value="Voltage-gated potassium channels. Chain C"/>
    <property type="match status" value="1"/>
</dbReference>
<dbReference type="InterPro" id="IPR011333">
    <property type="entry name" value="SKP1/BTB/POZ_sf"/>
</dbReference>
<keyword evidence="11" id="KW-0407">Ion channel</keyword>
<comment type="subcellular location">
    <subcellularLocation>
        <location evidence="1">Membrane</location>
        <topology evidence="1">Multi-pass membrane protein</topology>
    </subcellularLocation>
</comment>
<dbReference type="GO" id="GO:0051260">
    <property type="term" value="P:protein homooligomerization"/>
    <property type="evidence" value="ECO:0007669"/>
    <property type="project" value="InterPro"/>
</dbReference>
<evidence type="ECO:0000313" key="14">
    <source>
        <dbReference type="EMBL" id="CAG2221956.1"/>
    </source>
</evidence>
<feature type="transmembrane region" description="Helical" evidence="12">
    <location>
        <begin position="174"/>
        <end position="194"/>
    </location>
</feature>
<dbReference type="PRINTS" id="PR00169">
    <property type="entry name" value="KCHANNEL"/>
</dbReference>
<dbReference type="PRINTS" id="PR01496">
    <property type="entry name" value="SHAKERCHANEL"/>
</dbReference>
<evidence type="ECO:0000256" key="6">
    <source>
        <dbReference type="ARBA" id="ARBA00022882"/>
    </source>
</evidence>
<keyword evidence="7" id="KW-0630">Potassium</keyword>
<dbReference type="PANTHER" id="PTHR11537">
    <property type="entry name" value="VOLTAGE-GATED POTASSIUM CHANNEL"/>
    <property type="match status" value="1"/>
</dbReference>
<proteinExistence type="predicted"/>
<feature type="transmembrane region" description="Helical" evidence="12">
    <location>
        <begin position="263"/>
        <end position="283"/>
    </location>
</feature>
<feature type="transmembrane region" description="Helical" evidence="12">
    <location>
        <begin position="331"/>
        <end position="352"/>
    </location>
</feature>
<dbReference type="AlphaFoldDB" id="A0A8S3SLA0"/>
<keyword evidence="8 12" id="KW-1133">Transmembrane helix</keyword>
<feature type="transmembrane region" description="Helical" evidence="12">
    <location>
        <begin position="393"/>
        <end position="416"/>
    </location>
</feature>
<dbReference type="Gene3D" id="1.10.287.70">
    <property type="match status" value="1"/>
</dbReference>
<evidence type="ECO:0000256" key="10">
    <source>
        <dbReference type="ARBA" id="ARBA00023136"/>
    </source>
</evidence>
<keyword evidence="5" id="KW-0631">Potassium channel</keyword>
<evidence type="ECO:0000256" key="3">
    <source>
        <dbReference type="ARBA" id="ARBA00022538"/>
    </source>
</evidence>
<dbReference type="Pfam" id="PF00520">
    <property type="entry name" value="Ion_trans"/>
    <property type="match status" value="1"/>
</dbReference>
<dbReference type="PANTHER" id="PTHR11537:SF113">
    <property type="entry name" value="POTASSIUM VOLTAGE-GATED CHANNEL PROTEIN SHAKER"/>
    <property type="match status" value="1"/>
</dbReference>
<dbReference type="GO" id="GO:0008076">
    <property type="term" value="C:voltage-gated potassium channel complex"/>
    <property type="evidence" value="ECO:0007669"/>
    <property type="project" value="InterPro"/>
</dbReference>
<evidence type="ECO:0000256" key="9">
    <source>
        <dbReference type="ARBA" id="ARBA00023065"/>
    </source>
</evidence>
<evidence type="ECO:0000256" key="5">
    <source>
        <dbReference type="ARBA" id="ARBA00022826"/>
    </source>
</evidence>
<keyword evidence="6" id="KW-0851">Voltage-gated channel</keyword>
<dbReference type="InterPro" id="IPR003131">
    <property type="entry name" value="T1-type_BTB"/>
</dbReference>
<dbReference type="EMBL" id="CAJPWZ010001710">
    <property type="protein sequence ID" value="CAG2221956.1"/>
    <property type="molecule type" value="Genomic_DNA"/>
</dbReference>
<keyword evidence="9" id="KW-0406">Ion transport</keyword>
<gene>
    <name evidence="14" type="ORF">MEDL_35325</name>
</gene>
<name>A0A8S3SLA0_MYTED</name>
<dbReference type="GO" id="GO:0005251">
    <property type="term" value="F:delayed rectifier potassium channel activity"/>
    <property type="evidence" value="ECO:0007669"/>
    <property type="project" value="TreeGrafter"/>
</dbReference>
<keyword evidence="2" id="KW-0813">Transport</keyword>
<evidence type="ECO:0000256" key="2">
    <source>
        <dbReference type="ARBA" id="ARBA00022448"/>
    </source>
</evidence>
<dbReference type="FunFam" id="1.10.287.70:FF:000002">
    <property type="entry name" value="Potassium voltage-gated channel subfamily a member"/>
    <property type="match status" value="1"/>
</dbReference>
<dbReference type="Pfam" id="PF02214">
    <property type="entry name" value="BTB_2"/>
    <property type="match status" value="1"/>
</dbReference>
<dbReference type="InterPro" id="IPR005821">
    <property type="entry name" value="Ion_trans_dom"/>
</dbReference>
<dbReference type="InterPro" id="IPR000210">
    <property type="entry name" value="BTB/POZ_dom"/>
</dbReference>
<feature type="transmembrane region" description="Helical" evidence="12">
    <location>
        <begin position="230"/>
        <end position="251"/>
    </location>
</feature>
<evidence type="ECO:0000256" key="7">
    <source>
        <dbReference type="ARBA" id="ARBA00022958"/>
    </source>
</evidence>
<organism evidence="14 15">
    <name type="scientific">Mytilus edulis</name>
    <name type="common">Blue mussel</name>
    <dbReference type="NCBI Taxonomy" id="6550"/>
    <lineage>
        <taxon>Eukaryota</taxon>
        <taxon>Metazoa</taxon>
        <taxon>Spiralia</taxon>
        <taxon>Lophotrochozoa</taxon>
        <taxon>Mollusca</taxon>
        <taxon>Bivalvia</taxon>
        <taxon>Autobranchia</taxon>
        <taxon>Pteriomorphia</taxon>
        <taxon>Mytilida</taxon>
        <taxon>Mytiloidea</taxon>
        <taxon>Mytilidae</taxon>
        <taxon>Mytilinae</taxon>
        <taxon>Mytilus</taxon>
    </lineage>
</organism>
<evidence type="ECO:0000256" key="8">
    <source>
        <dbReference type="ARBA" id="ARBA00022989"/>
    </source>
</evidence>
<protein>
    <recommendedName>
        <fullName evidence="13">BTB domain-containing protein</fullName>
    </recommendedName>
</protein>
<reference evidence="14" key="1">
    <citation type="submission" date="2021-03" db="EMBL/GenBank/DDBJ databases">
        <authorList>
            <person name="Bekaert M."/>
        </authorList>
    </citation>
    <scope>NUCLEOTIDE SEQUENCE</scope>
</reference>
<dbReference type="SUPFAM" id="SSF81324">
    <property type="entry name" value="Voltage-gated potassium channels"/>
    <property type="match status" value="1"/>
</dbReference>
<evidence type="ECO:0000256" key="1">
    <source>
        <dbReference type="ARBA" id="ARBA00004141"/>
    </source>
</evidence>
<dbReference type="InterPro" id="IPR027359">
    <property type="entry name" value="Volt_channel_dom_sf"/>
</dbReference>
<keyword evidence="15" id="KW-1185">Reference proteome</keyword>
<feature type="domain" description="BTB" evidence="13">
    <location>
        <begin position="46"/>
        <end position="146"/>
    </location>
</feature>
<dbReference type="Gene3D" id="3.30.710.10">
    <property type="entry name" value="Potassium Channel Kv1.1, Chain A"/>
    <property type="match status" value="1"/>
</dbReference>
<accession>A0A8S3SLA0</accession>
<evidence type="ECO:0000256" key="12">
    <source>
        <dbReference type="SAM" id="Phobius"/>
    </source>
</evidence>
<dbReference type="FunFam" id="3.30.710.10:FF:000214">
    <property type="entry name" value="Potassium voltage-gated channel protein shk-1"/>
    <property type="match status" value="1"/>
</dbReference>